<dbReference type="SUPFAM" id="SSF53756">
    <property type="entry name" value="UDP-Glycosyltransferase/glycogen phosphorylase"/>
    <property type="match status" value="1"/>
</dbReference>
<reference evidence="4 5" key="1">
    <citation type="submission" date="2023-07" db="EMBL/GenBank/DDBJ databases">
        <title>Genomic Encyclopedia of Type Strains, Phase IV (KMG-IV): sequencing the most valuable type-strain genomes for metagenomic binning, comparative biology and taxonomic classification.</title>
        <authorList>
            <person name="Goeker M."/>
        </authorList>
    </citation>
    <scope>NUCLEOTIDE SEQUENCE [LARGE SCALE GENOMIC DNA]</scope>
    <source>
        <strain evidence="4 5">DSM 1400</strain>
    </source>
</reference>
<evidence type="ECO:0000259" key="3">
    <source>
        <dbReference type="Pfam" id="PF13439"/>
    </source>
</evidence>
<gene>
    <name evidence="4" type="ORF">QOZ93_001230</name>
</gene>
<protein>
    <submittedName>
        <fullName evidence="4">Glycosyltransferase involved in cell wall biosynthesis</fullName>
    </submittedName>
</protein>
<evidence type="ECO:0000259" key="2">
    <source>
        <dbReference type="Pfam" id="PF00534"/>
    </source>
</evidence>
<evidence type="ECO:0000313" key="4">
    <source>
        <dbReference type="EMBL" id="MDQ0479489.1"/>
    </source>
</evidence>
<keyword evidence="5" id="KW-1185">Reference proteome</keyword>
<dbReference type="InterPro" id="IPR001296">
    <property type="entry name" value="Glyco_trans_1"/>
</dbReference>
<dbReference type="InterPro" id="IPR028098">
    <property type="entry name" value="Glyco_trans_4-like_N"/>
</dbReference>
<accession>A0ABU0JQZ6</accession>
<name>A0ABU0JQZ6_HATLI</name>
<dbReference type="Pfam" id="PF00534">
    <property type="entry name" value="Glycos_transf_1"/>
    <property type="match status" value="1"/>
</dbReference>
<dbReference type="RefSeq" id="WP_307355523.1">
    <property type="nucleotide sequence ID" value="NZ_BAAACJ010000017.1"/>
</dbReference>
<dbReference type="Pfam" id="PF13439">
    <property type="entry name" value="Glyco_transf_4"/>
    <property type="match status" value="1"/>
</dbReference>
<dbReference type="Proteomes" id="UP001224418">
    <property type="component" value="Unassembled WGS sequence"/>
</dbReference>
<dbReference type="Gene3D" id="3.40.50.2000">
    <property type="entry name" value="Glycogen Phosphorylase B"/>
    <property type="match status" value="2"/>
</dbReference>
<feature type="domain" description="Glycosyl transferase family 1" evidence="2">
    <location>
        <begin position="185"/>
        <end position="345"/>
    </location>
</feature>
<evidence type="ECO:0000256" key="1">
    <source>
        <dbReference type="ARBA" id="ARBA00022679"/>
    </source>
</evidence>
<dbReference type="PANTHER" id="PTHR46401">
    <property type="entry name" value="GLYCOSYLTRANSFERASE WBBK-RELATED"/>
    <property type="match status" value="1"/>
</dbReference>
<sequence>MKKEIYVNGTILHETPSGLGVYAKNIIKCMIEKHVPIKVIAPIEIEGAEVIKTTKYVKPSYKKKGGLMRLLYTQFVLPFKVPKDAIIYHPFQYLSLFSRKKQVITIHDFIPLYYKEVAKHQYRYYKYFMPLLLKKAYKIICISQNTKEDLLKFYNVDESKVTVVYNGYDENMFNTKNIKEDVLKKHNISYPYLIAVGAGYSHKNLHRAIEAFSKVKDKGDLKFIITGKESEYIKTLKDLSKKLNIEDKIVFLGYVEDEDLSTLYNKSEAFIYPTLYEGFGLPILEAWACDTIVACSNNSSLKEIVNGGAITFNPESVEEIKNSIEKIIKFKGTEELEKIKNNAKENLKLYSWDKTAEEIYRTIIG</sequence>
<keyword evidence="1" id="KW-0808">Transferase</keyword>
<proteinExistence type="predicted"/>
<comment type="caution">
    <text evidence="4">The sequence shown here is derived from an EMBL/GenBank/DDBJ whole genome shotgun (WGS) entry which is preliminary data.</text>
</comment>
<dbReference type="PANTHER" id="PTHR46401:SF2">
    <property type="entry name" value="GLYCOSYLTRANSFERASE WBBK-RELATED"/>
    <property type="match status" value="1"/>
</dbReference>
<feature type="domain" description="Glycosyltransferase subfamily 4-like N-terminal" evidence="3">
    <location>
        <begin position="17"/>
        <end position="170"/>
    </location>
</feature>
<organism evidence="4 5">
    <name type="scientific">Hathewaya limosa</name>
    <name type="common">Clostridium limosum</name>
    <dbReference type="NCBI Taxonomy" id="1536"/>
    <lineage>
        <taxon>Bacteria</taxon>
        <taxon>Bacillati</taxon>
        <taxon>Bacillota</taxon>
        <taxon>Clostridia</taxon>
        <taxon>Eubacteriales</taxon>
        <taxon>Clostridiaceae</taxon>
        <taxon>Hathewaya</taxon>
    </lineage>
</organism>
<dbReference type="EMBL" id="JAUSWN010000008">
    <property type="protein sequence ID" value="MDQ0479489.1"/>
    <property type="molecule type" value="Genomic_DNA"/>
</dbReference>
<evidence type="ECO:0000313" key="5">
    <source>
        <dbReference type="Proteomes" id="UP001224418"/>
    </source>
</evidence>
<dbReference type="CDD" id="cd03809">
    <property type="entry name" value="GT4_MtfB-like"/>
    <property type="match status" value="1"/>
</dbReference>